<evidence type="ECO:0000313" key="1">
    <source>
        <dbReference type="EMBL" id="KAH6869810.1"/>
    </source>
</evidence>
<sequence length="53" mass="6161">MARKPTGDILQSVRTFTSFKYIEAEVREMASEADWTVVETYGDLDTKIRLYDI</sequence>
<organism evidence="1 2">
    <name type="scientific">Thelonectria olida</name>
    <dbReference type="NCBI Taxonomy" id="1576542"/>
    <lineage>
        <taxon>Eukaryota</taxon>
        <taxon>Fungi</taxon>
        <taxon>Dikarya</taxon>
        <taxon>Ascomycota</taxon>
        <taxon>Pezizomycotina</taxon>
        <taxon>Sordariomycetes</taxon>
        <taxon>Hypocreomycetidae</taxon>
        <taxon>Hypocreales</taxon>
        <taxon>Nectriaceae</taxon>
        <taxon>Thelonectria</taxon>
    </lineage>
</organism>
<name>A0A9P8VQR3_9HYPO</name>
<dbReference type="EMBL" id="JAGPYM010000065">
    <property type="protein sequence ID" value="KAH6869810.1"/>
    <property type="molecule type" value="Genomic_DNA"/>
</dbReference>
<proteinExistence type="predicted"/>
<evidence type="ECO:0000313" key="2">
    <source>
        <dbReference type="Proteomes" id="UP000777438"/>
    </source>
</evidence>
<gene>
    <name evidence="1" type="ORF">B0T10DRAFT_568672</name>
</gene>
<comment type="caution">
    <text evidence="1">The sequence shown here is derived from an EMBL/GenBank/DDBJ whole genome shotgun (WGS) entry which is preliminary data.</text>
</comment>
<reference evidence="1 2" key="1">
    <citation type="journal article" date="2021" name="Nat. Commun.">
        <title>Genetic determinants of endophytism in the Arabidopsis root mycobiome.</title>
        <authorList>
            <person name="Mesny F."/>
            <person name="Miyauchi S."/>
            <person name="Thiergart T."/>
            <person name="Pickel B."/>
            <person name="Atanasova L."/>
            <person name="Karlsson M."/>
            <person name="Huettel B."/>
            <person name="Barry K.W."/>
            <person name="Haridas S."/>
            <person name="Chen C."/>
            <person name="Bauer D."/>
            <person name="Andreopoulos W."/>
            <person name="Pangilinan J."/>
            <person name="LaButti K."/>
            <person name="Riley R."/>
            <person name="Lipzen A."/>
            <person name="Clum A."/>
            <person name="Drula E."/>
            <person name="Henrissat B."/>
            <person name="Kohler A."/>
            <person name="Grigoriev I.V."/>
            <person name="Martin F.M."/>
            <person name="Hacquard S."/>
        </authorList>
    </citation>
    <scope>NUCLEOTIDE SEQUENCE [LARGE SCALE GENOMIC DNA]</scope>
    <source>
        <strain evidence="1 2">MPI-CAGE-CH-0241</strain>
    </source>
</reference>
<dbReference type="AlphaFoldDB" id="A0A9P8VQR3"/>
<protein>
    <submittedName>
        <fullName evidence="1">Uncharacterized protein</fullName>
    </submittedName>
</protein>
<keyword evidence="2" id="KW-1185">Reference proteome</keyword>
<accession>A0A9P8VQR3</accession>
<dbReference type="Proteomes" id="UP000777438">
    <property type="component" value="Unassembled WGS sequence"/>
</dbReference>